<keyword evidence="3" id="KW-1185">Reference proteome</keyword>
<gene>
    <name evidence="2" type="ORF">H6F41_09380</name>
</gene>
<evidence type="ECO:0000313" key="2">
    <source>
        <dbReference type="EMBL" id="MBD2188355.1"/>
    </source>
</evidence>
<dbReference type="InterPro" id="IPR009050">
    <property type="entry name" value="Globin-like_sf"/>
</dbReference>
<sequence length="185" mass="20546">MALDPTTFMTTMEKRMDFSAADKASLKANAAWGSSIALQMAEVFYGYLARDPEMNEILNAKEGRMHRLNETFIEWFGEMFTGMDNWGSAYAARRWRIGLVHVQIGIGPQHVVPAMATVVNEVGKQLKAAGLPEELRDSLGRICMIDLAFIEQAYVEVSSAAVLRETGWTEGLFKRMIATGASSMK</sequence>
<dbReference type="Gene3D" id="1.10.490.10">
    <property type="entry name" value="Globins"/>
    <property type="match status" value="1"/>
</dbReference>
<organism evidence="2 3">
    <name type="scientific">Pseudanabaena mucicola FACHB-723</name>
    <dbReference type="NCBI Taxonomy" id="2692860"/>
    <lineage>
        <taxon>Bacteria</taxon>
        <taxon>Bacillati</taxon>
        <taxon>Cyanobacteriota</taxon>
        <taxon>Cyanophyceae</taxon>
        <taxon>Pseudanabaenales</taxon>
        <taxon>Pseudanabaenaceae</taxon>
        <taxon>Pseudanabaena</taxon>
    </lineage>
</organism>
<proteinExistence type="predicted"/>
<feature type="domain" description="Globin-sensor" evidence="1">
    <location>
        <begin position="14"/>
        <end position="156"/>
    </location>
</feature>
<accession>A0ABR7ZY16</accession>
<dbReference type="SUPFAM" id="SSF46458">
    <property type="entry name" value="Globin-like"/>
    <property type="match status" value="1"/>
</dbReference>
<dbReference type="InterPro" id="IPR044398">
    <property type="entry name" value="Globin-sensor_dom"/>
</dbReference>
<dbReference type="Proteomes" id="UP000642094">
    <property type="component" value="Unassembled WGS sequence"/>
</dbReference>
<dbReference type="EMBL" id="JACJQB010000015">
    <property type="protein sequence ID" value="MBD2188355.1"/>
    <property type="molecule type" value="Genomic_DNA"/>
</dbReference>
<dbReference type="Pfam" id="PF11563">
    <property type="entry name" value="Protoglobin"/>
    <property type="match status" value="1"/>
</dbReference>
<dbReference type="RefSeq" id="WP_190403211.1">
    <property type="nucleotide sequence ID" value="NZ_JACJQB010000015.1"/>
</dbReference>
<dbReference type="InterPro" id="IPR012292">
    <property type="entry name" value="Globin/Proto"/>
</dbReference>
<name>A0ABR7ZY16_9CYAN</name>
<protein>
    <recommendedName>
        <fullName evidence="1">Globin-sensor domain-containing protein</fullName>
    </recommendedName>
</protein>
<evidence type="ECO:0000259" key="1">
    <source>
        <dbReference type="Pfam" id="PF11563"/>
    </source>
</evidence>
<evidence type="ECO:0000313" key="3">
    <source>
        <dbReference type="Proteomes" id="UP000642094"/>
    </source>
</evidence>
<reference evidence="2 3" key="1">
    <citation type="journal article" date="2020" name="ISME J.">
        <title>Comparative genomics reveals insights into cyanobacterial evolution and habitat adaptation.</title>
        <authorList>
            <person name="Chen M.Y."/>
            <person name="Teng W.K."/>
            <person name="Zhao L."/>
            <person name="Hu C.X."/>
            <person name="Zhou Y.K."/>
            <person name="Han B.P."/>
            <person name="Song L.R."/>
            <person name="Shu W.S."/>
        </authorList>
    </citation>
    <scope>NUCLEOTIDE SEQUENCE [LARGE SCALE GENOMIC DNA]</scope>
    <source>
        <strain evidence="2 3">FACHB-723</strain>
    </source>
</reference>
<comment type="caution">
    <text evidence="2">The sequence shown here is derived from an EMBL/GenBank/DDBJ whole genome shotgun (WGS) entry which is preliminary data.</text>
</comment>